<dbReference type="InterPro" id="IPR013783">
    <property type="entry name" value="Ig-like_fold"/>
</dbReference>
<feature type="signal peptide" evidence="2">
    <location>
        <begin position="1"/>
        <end position="20"/>
    </location>
</feature>
<dbReference type="AlphaFoldDB" id="A0A6N9NJE6"/>
<dbReference type="EMBL" id="WWNE01000006">
    <property type="protein sequence ID" value="NBG65984.1"/>
    <property type="molecule type" value="Genomic_DNA"/>
</dbReference>
<gene>
    <name evidence="4" type="ORF">GQN54_07625</name>
</gene>
<evidence type="ECO:0000256" key="2">
    <source>
        <dbReference type="SAM" id="SignalP"/>
    </source>
</evidence>
<name>A0A6N9NJE6_9FLAO</name>
<feature type="chain" id="PRO_5026751485" evidence="2">
    <location>
        <begin position="21"/>
        <end position="446"/>
    </location>
</feature>
<evidence type="ECO:0000259" key="3">
    <source>
        <dbReference type="Pfam" id="PF18962"/>
    </source>
</evidence>
<dbReference type="Proteomes" id="UP000470771">
    <property type="component" value="Unassembled WGS sequence"/>
</dbReference>
<evidence type="ECO:0000313" key="4">
    <source>
        <dbReference type="EMBL" id="NBG65984.1"/>
    </source>
</evidence>
<evidence type="ECO:0000313" key="5">
    <source>
        <dbReference type="Proteomes" id="UP000470771"/>
    </source>
</evidence>
<comment type="caution">
    <text evidence="4">The sequence shown here is derived from an EMBL/GenBank/DDBJ whole genome shotgun (WGS) entry which is preliminary data.</text>
</comment>
<reference evidence="4 5" key="1">
    <citation type="submission" date="2019-12" db="EMBL/GenBank/DDBJ databases">
        <authorList>
            <person name="Zhao J."/>
        </authorList>
    </citation>
    <scope>NUCLEOTIDE SEQUENCE [LARGE SCALE GENOMIC DNA]</scope>
    <source>
        <strain evidence="4 5">S-15</strain>
    </source>
</reference>
<feature type="domain" description="Secretion system C-terminal sorting" evidence="3">
    <location>
        <begin position="374"/>
        <end position="443"/>
    </location>
</feature>
<dbReference type="InterPro" id="IPR026444">
    <property type="entry name" value="Secre_tail"/>
</dbReference>
<evidence type="ECO:0000256" key="1">
    <source>
        <dbReference type="ARBA" id="ARBA00022729"/>
    </source>
</evidence>
<keyword evidence="5" id="KW-1185">Reference proteome</keyword>
<accession>A0A6N9NJE6</accession>
<dbReference type="Pfam" id="PF18962">
    <property type="entry name" value="Por_Secre_tail"/>
    <property type="match status" value="1"/>
</dbReference>
<protein>
    <submittedName>
        <fullName evidence="4">T9SS type A sorting domain-containing protein</fullName>
    </submittedName>
</protein>
<keyword evidence="1 2" id="KW-0732">Signal</keyword>
<dbReference type="NCBIfam" id="TIGR04183">
    <property type="entry name" value="Por_Secre_tail"/>
    <property type="match status" value="1"/>
</dbReference>
<dbReference type="Gene3D" id="2.60.40.10">
    <property type="entry name" value="Immunoglobulins"/>
    <property type="match status" value="1"/>
</dbReference>
<proteinExistence type="predicted"/>
<sequence length="446" mass="48772">MKKIVLCILFPFLPLLQVKASDFVGAEISYKHISGNTYEIRVTSFIEYISNPIIRPNLTVNYRNNCTMGSLQLQYDTNYASNIACSLIDPHVIIEYKTQFTFAGLNCNGVELTLDAPCCMPVYNNLQSPSPIEEVKAEILYFSRQNTSAEFNTSVIKFAQKNSTTDIDLSASDINGDSLVYTLADASGTYASGYTFNDPFGPNGTSILNPSTGVLTVTPTAIGTYLINVLVSEYKNGNLAGTSQREWAIDVIDNVATNHNPSLSGINNTTNYSISACIGDTVSFFASITDLDTNQNVLVKLLTTLPFSKLTTVGRTINFKWILNSSITPGVYHPKIQLNDQNCGVTTSIFNITVNPCISTTVDEPIPSVSFTFYPNPSSGNILLNLNPKSINTIISLRSITGSLIKEIQITNDQQELDLSDLENGIYFISIPTSKGVLTKKIILTK</sequence>
<organism evidence="4 5">
    <name type="scientific">Acidiluteibacter ferrifornacis</name>
    <dbReference type="NCBI Taxonomy" id="2692424"/>
    <lineage>
        <taxon>Bacteria</taxon>
        <taxon>Pseudomonadati</taxon>
        <taxon>Bacteroidota</taxon>
        <taxon>Flavobacteriia</taxon>
        <taxon>Flavobacteriales</taxon>
        <taxon>Cryomorphaceae</taxon>
        <taxon>Acidiluteibacter</taxon>
    </lineage>
</organism>
<dbReference type="RefSeq" id="WP_160632934.1">
    <property type="nucleotide sequence ID" value="NZ_WWNE01000006.1"/>
</dbReference>